<accession>A0ACB6V5I7</accession>
<dbReference type="Proteomes" id="UP000744676">
    <property type="component" value="Unassembled WGS sequence"/>
</dbReference>
<evidence type="ECO:0000313" key="1">
    <source>
        <dbReference type="EMBL" id="KAF5098500.1"/>
    </source>
</evidence>
<gene>
    <name evidence="1" type="ORF">D0Z00_002022</name>
</gene>
<proteinExistence type="predicted"/>
<keyword evidence="2" id="KW-1185">Reference proteome</keyword>
<dbReference type="EMBL" id="QVQA01000046">
    <property type="protein sequence ID" value="KAF5098500.1"/>
    <property type="molecule type" value="Genomic_DNA"/>
</dbReference>
<sequence>MPSTTRSPSPPPAAEQPVQKKPKVVFRASATTIVRPHPLGIKPSGNALLADATAQRTKTLGPLLGQLSDELLMTIIQEITDPKTLLTLSHVCKCLYGFCWSDELWKHMVHRYKKEPEQWCGSWRNTFWGHDPVETDIAISCKDILFSDLLYRPFQITQLDYNRIVKRVLEEEPTKGLIPTFPETTMTSEKFAGEGWHNKPFMLDLARPAASWTVSELVDRFGDVIFRQEYMDWKLRVYNQYMQKNQDEAPLYLFDCRSDAMNGPLKTEYRVPIPDVIGDEGDYFTALGDVRPDHRWLILGPARSGSSFHKDPNATCAWNSVLTGHKYWVMFPPTGGSNSNSSANTTGIPASQGPPPGVTTDGEESEVTSPCSIGEWFLSGYYDEARQRDDFLHGVCGPGQTMYVPSGWWHLVVNLDECLALTGNFVPAVKLGLVFDFLKNKYDQISGFKVGKVKRALAAQQQQDTSSLEGRNFDKDDDDECNNTEVYSKIYSLFYDKLNAYASGKAGLTSTTNSANALTPEEQEKKQRDIEAALQELARLEKKRTSHEHYLNNGGRSDEWHKLVDTAEASSFSFGFDFE</sequence>
<evidence type="ECO:0000313" key="2">
    <source>
        <dbReference type="Proteomes" id="UP000744676"/>
    </source>
</evidence>
<comment type="caution">
    <text evidence="1">The sequence shown here is derived from an EMBL/GenBank/DDBJ whole genome shotgun (WGS) entry which is preliminary data.</text>
</comment>
<reference evidence="1 2" key="1">
    <citation type="journal article" date="2020" name="Front. Microbiol.">
        <title>Phenotypic and Genetic Characterization of the Cheese Ripening Yeast Geotrichum candidum.</title>
        <authorList>
            <person name="Perkins V."/>
            <person name="Vignola S."/>
            <person name="Lessard M.H."/>
            <person name="Plante P.L."/>
            <person name="Corbeil J."/>
            <person name="Dugat-Bony E."/>
            <person name="Frenette M."/>
            <person name="Labrie S."/>
        </authorList>
    </citation>
    <scope>NUCLEOTIDE SEQUENCE [LARGE SCALE GENOMIC DNA]</scope>
    <source>
        <strain evidence="1 2">LMA-1147</strain>
    </source>
</reference>
<name>A0ACB6V5I7_9ASCO</name>
<organism evidence="1 2">
    <name type="scientific">Geotrichum galactomycetum</name>
    <dbReference type="NCBI Taxonomy" id="27317"/>
    <lineage>
        <taxon>Eukaryota</taxon>
        <taxon>Fungi</taxon>
        <taxon>Dikarya</taxon>
        <taxon>Ascomycota</taxon>
        <taxon>Saccharomycotina</taxon>
        <taxon>Dipodascomycetes</taxon>
        <taxon>Dipodascales</taxon>
        <taxon>Dipodascaceae</taxon>
        <taxon>Geotrichum</taxon>
    </lineage>
</organism>
<protein>
    <submittedName>
        <fullName evidence="1">Uncharacterized protein</fullName>
    </submittedName>
</protein>